<dbReference type="InterPro" id="IPR011912">
    <property type="entry name" value="Heptose_epim"/>
</dbReference>
<evidence type="ECO:0000313" key="8">
    <source>
        <dbReference type="Proteomes" id="UP001056834"/>
    </source>
</evidence>
<feature type="binding site" evidence="5">
    <location>
        <position position="93"/>
    </location>
    <ligand>
        <name>NADP(+)</name>
        <dbReference type="ChEBI" id="CHEBI:58349"/>
    </ligand>
</feature>
<comment type="caution">
    <text evidence="5">Lacks conserved residue(s) required for the propagation of feature annotation.</text>
</comment>
<feature type="binding site" evidence="5">
    <location>
        <begin position="10"/>
        <end position="11"/>
    </location>
    <ligand>
        <name>NADP(+)</name>
        <dbReference type="ChEBI" id="CHEBI:58349"/>
    </ligand>
</feature>
<dbReference type="HAMAP" id="MF_01601">
    <property type="entry name" value="Heptose_epimerase"/>
    <property type="match status" value="1"/>
</dbReference>
<dbReference type="EMBL" id="CP097762">
    <property type="protein sequence ID" value="URJ25436.1"/>
    <property type="molecule type" value="Genomic_DNA"/>
</dbReference>
<evidence type="ECO:0000256" key="4">
    <source>
        <dbReference type="ARBA" id="ARBA00023277"/>
    </source>
</evidence>
<dbReference type="RefSeq" id="WP_250223567.1">
    <property type="nucleotide sequence ID" value="NZ_CP097762.1"/>
</dbReference>
<proteinExistence type="inferred from homology"/>
<feature type="binding site" evidence="5">
    <location>
        <position position="171"/>
    </location>
    <ligand>
        <name>NADP(+)</name>
        <dbReference type="ChEBI" id="CHEBI:58349"/>
    </ligand>
</feature>
<protein>
    <recommendedName>
        <fullName evidence="5">ADP-L-glycero-D-manno-heptose-6-epimerase</fullName>
        <ecNumber evidence="5">5.1.3.20</ecNumber>
    </recommendedName>
    <alternativeName>
        <fullName evidence="5">ADP-L-glycero-beta-D-manno-heptose-6-epimerase</fullName>
        <shortName evidence="5">ADP-glyceromanno-heptose 6-epimerase</shortName>
        <shortName evidence="5">ADP-hep 6-epimerase</shortName>
        <shortName evidence="5">AGME</shortName>
    </alternativeName>
</protein>
<keyword evidence="8" id="KW-1185">Reference proteome</keyword>
<dbReference type="GO" id="GO:0008712">
    <property type="term" value="F:ADP-glyceromanno-heptose 6-epimerase activity"/>
    <property type="evidence" value="ECO:0007669"/>
    <property type="project" value="UniProtKB-EC"/>
</dbReference>
<evidence type="ECO:0000313" key="7">
    <source>
        <dbReference type="EMBL" id="URJ25436.1"/>
    </source>
</evidence>
<keyword evidence="3 5" id="KW-0413">Isomerase</keyword>
<gene>
    <name evidence="7" type="primary">rfaD</name>
    <name evidence="5" type="synonym">hldD</name>
    <name evidence="7" type="ORF">M9405_02975</name>
</gene>
<dbReference type="Gene3D" id="3.40.50.720">
    <property type="entry name" value="NAD(P)-binding Rossmann-like Domain"/>
    <property type="match status" value="1"/>
</dbReference>
<feature type="binding site" evidence="5">
    <location>
        <position position="38"/>
    </location>
    <ligand>
        <name>NADP(+)</name>
        <dbReference type="ChEBI" id="CHEBI:58349"/>
    </ligand>
</feature>
<feature type="binding site" evidence="5">
    <location>
        <begin position="202"/>
        <end position="205"/>
    </location>
    <ligand>
        <name>substrate</name>
    </ligand>
</feature>
<dbReference type="PANTHER" id="PTHR43103:SF3">
    <property type="entry name" value="ADP-L-GLYCERO-D-MANNO-HEPTOSE-6-EPIMERASE"/>
    <property type="match status" value="1"/>
</dbReference>
<name>A0ABY4SU77_9ENTR</name>
<evidence type="ECO:0000259" key="6">
    <source>
        <dbReference type="Pfam" id="PF01370"/>
    </source>
</evidence>
<dbReference type="NCBIfam" id="TIGR02197">
    <property type="entry name" value="heptose_epim"/>
    <property type="match status" value="1"/>
</dbReference>
<feature type="binding site" evidence="5">
    <location>
        <begin position="31"/>
        <end position="32"/>
    </location>
    <ligand>
        <name>NADP(+)</name>
        <dbReference type="ChEBI" id="CHEBI:58349"/>
    </ligand>
</feature>
<dbReference type="SUPFAM" id="SSF51735">
    <property type="entry name" value="NAD(P)-binding Rossmann-fold domains"/>
    <property type="match status" value="1"/>
</dbReference>
<feature type="binding site" evidence="5">
    <location>
        <position position="274"/>
    </location>
    <ligand>
        <name>substrate</name>
    </ligand>
</feature>
<feature type="domain" description="NAD-dependent epimerase/dehydratase" evidence="6">
    <location>
        <begin position="2"/>
        <end position="228"/>
    </location>
</feature>
<dbReference type="EC" id="5.1.3.20" evidence="5"/>
<comment type="catalytic activity">
    <reaction evidence="5">
        <text>ADP-D-glycero-beta-D-manno-heptose = ADP-L-glycero-beta-D-manno-heptose</text>
        <dbReference type="Rhea" id="RHEA:17577"/>
        <dbReference type="ChEBI" id="CHEBI:59967"/>
        <dbReference type="ChEBI" id="CHEBI:61506"/>
        <dbReference type="EC" id="5.1.3.20"/>
    </reaction>
</comment>
<evidence type="ECO:0000256" key="3">
    <source>
        <dbReference type="ARBA" id="ARBA00023235"/>
    </source>
</evidence>
<feature type="active site" description="Proton acceptor" evidence="5">
    <location>
        <position position="141"/>
    </location>
</feature>
<feature type="binding site" evidence="5">
    <location>
        <position position="179"/>
    </location>
    <ligand>
        <name>NADP(+)</name>
        <dbReference type="ChEBI" id="CHEBI:58349"/>
    </ligand>
</feature>
<sequence length="313" mass="36459">MIIVTGGAGFVGCNLIRALNKIKRKDILVVDNLKNGKKYVNLIGLYITDYIDKNYFLKCLLTEPSYINNIDVVFHQGACSSTIEWDGEYMMRNNYQYSKELLSYCIKNHIPFIYASSASVYGKSTDTSLEHKQREKPINIYSYSKFLFDQYVRSILPKVTSQICGLRYFNVYGPYEMHKGNMASIIYRLYTQIKSKKHIKLFCGSNDIKRDFVYISDIVDINIWAWDTGISGIFDCGTGESQSFELIANIVLDFFDRDLTIKYIPMPSYLCNHYQFFTRANVEQLRIVGYEKKFFDVKNGIFNYLNWLLYNGI</sequence>
<comment type="similarity">
    <text evidence="5">Belongs to the NAD(P)-dependent epimerase/dehydratase family. HldD subfamily.</text>
</comment>
<evidence type="ECO:0000256" key="5">
    <source>
        <dbReference type="HAMAP-Rule" id="MF_01601"/>
    </source>
</evidence>
<organism evidence="7 8">
    <name type="scientific">Candidatus Blochmannia ocreatus</name>
    <name type="common">nom. nud.</name>
    <dbReference type="NCBI Taxonomy" id="251538"/>
    <lineage>
        <taxon>Bacteria</taxon>
        <taxon>Pseudomonadati</taxon>
        <taxon>Pseudomonadota</taxon>
        <taxon>Gammaproteobacteria</taxon>
        <taxon>Enterobacterales</taxon>
        <taxon>Enterobacteriaceae</taxon>
        <taxon>ant endosymbionts</taxon>
        <taxon>Candidatus Blochmanniella</taxon>
    </lineage>
</organism>
<comment type="cofactor">
    <cofactor evidence="5">
        <name>NADP(+)</name>
        <dbReference type="ChEBI" id="CHEBI:58349"/>
    </cofactor>
    <text evidence="5">Binds 1 NADP(+) per subunit.</text>
</comment>
<dbReference type="Pfam" id="PF01370">
    <property type="entry name" value="Epimerase"/>
    <property type="match status" value="1"/>
</dbReference>
<comment type="subunit">
    <text evidence="5">Homopentamer.</text>
</comment>
<feature type="binding site" evidence="5">
    <location>
        <position position="210"/>
    </location>
    <ligand>
        <name>substrate</name>
    </ligand>
</feature>
<keyword evidence="2 5" id="KW-0521">NADP</keyword>
<reference evidence="7" key="1">
    <citation type="submission" date="2022-05" db="EMBL/GenBank/DDBJ databases">
        <title>Impact of host demography and evolutionary history on endosymbiont molecular evolution: a test in carpenter ants (Genus Camponotus) and their Blochmannia endosymbionts.</title>
        <authorList>
            <person name="Manthey J.D."/>
            <person name="Giron J.C."/>
            <person name="Hruska J.P."/>
        </authorList>
    </citation>
    <scope>NUCLEOTIDE SEQUENCE</scope>
    <source>
        <strain evidence="7">C-006</strain>
    </source>
</reference>
<comment type="domain">
    <text evidence="5">Contains a large N-terminal NADP-binding domain, and a smaller C-terminal substrate-binding domain.</text>
</comment>
<dbReference type="Gene3D" id="3.90.25.10">
    <property type="entry name" value="UDP-galactose 4-epimerase, domain 1"/>
    <property type="match status" value="1"/>
</dbReference>
<dbReference type="InterPro" id="IPR001509">
    <property type="entry name" value="Epimerase_deHydtase"/>
</dbReference>
<comment type="pathway">
    <text evidence="5">Nucleotide-sugar biosynthesis; ADP-L-glycero-beta-D-manno-heptose biosynthesis; ADP-L-glycero-beta-D-manno-heptose from D-glycero-beta-D-manno-heptose 7-phosphate: step 4/4.</text>
</comment>
<dbReference type="PANTHER" id="PTHR43103">
    <property type="entry name" value="NUCLEOSIDE-DIPHOSPHATE-SUGAR EPIMERASE"/>
    <property type="match status" value="1"/>
</dbReference>
<feature type="active site" description="Proton acceptor" evidence="5">
    <location>
        <position position="179"/>
    </location>
</feature>
<keyword evidence="4 5" id="KW-0119">Carbohydrate metabolism</keyword>
<comment type="function">
    <text evidence="5">Catalyzes the interconversion between ADP-D-glycero-beta-D-manno-heptose and ADP-L-glycero-beta-D-manno-heptose via an epimerization at carbon 6 of the heptose.</text>
</comment>
<feature type="binding site" evidence="5">
    <location>
        <position position="170"/>
    </location>
    <ligand>
        <name>substrate</name>
    </ligand>
</feature>
<feature type="binding site" evidence="5">
    <location>
        <begin position="76"/>
        <end position="80"/>
    </location>
    <ligand>
        <name>NADP(+)</name>
        <dbReference type="ChEBI" id="CHEBI:58349"/>
    </ligand>
</feature>
<dbReference type="Proteomes" id="UP001056834">
    <property type="component" value="Chromosome"/>
</dbReference>
<comment type="pathway">
    <text evidence="1">Bacterial outer membrane biogenesis; LPS core biosynthesis.</text>
</comment>
<accession>A0ABY4SU77</accession>
<dbReference type="InterPro" id="IPR036291">
    <property type="entry name" value="NAD(P)-bd_dom_sf"/>
</dbReference>
<feature type="binding site" evidence="5">
    <location>
        <position position="145"/>
    </location>
    <ligand>
        <name>NADP(+)</name>
        <dbReference type="ChEBI" id="CHEBI:58349"/>
    </ligand>
</feature>
<evidence type="ECO:0000256" key="2">
    <source>
        <dbReference type="ARBA" id="ARBA00022857"/>
    </source>
</evidence>
<feature type="binding site" evidence="5">
    <location>
        <position position="53"/>
    </location>
    <ligand>
        <name>NADP(+)</name>
        <dbReference type="ChEBI" id="CHEBI:58349"/>
    </ligand>
</feature>
<evidence type="ECO:0000256" key="1">
    <source>
        <dbReference type="ARBA" id="ARBA00004713"/>
    </source>
</evidence>
<feature type="binding site" evidence="5">
    <location>
        <position position="181"/>
    </location>
    <ligand>
        <name>substrate</name>
    </ligand>
</feature>